<gene>
    <name evidence="4" type="ORF">DF017_34910</name>
    <name evidence="2" type="ORF">F7R25_01135</name>
    <name evidence="3" type="ORF">WT44_22265</name>
</gene>
<evidence type="ECO:0000313" key="7">
    <source>
        <dbReference type="Proteomes" id="UP000473470"/>
    </source>
</evidence>
<evidence type="ECO:0000313" key="2">
    <source>
        <dbReference type="EMBL" id="KAB0641156.1"/>
    </source>
</evidence>
<dbReference type="EMBL" id="LPHB01000056">
    <property type="protein sequence ID" value="KWA58873.1"/>
    <property type="molecule type" value="Genomic_DNA"/>
</dbReference>
<evidence type="ECO:0000313" key="4">
    <source>
        <dbReference type="EMBL" id="RQY79579.1"/>
    </source>
</evidence>
<evidence type="ECO:0000256" key="1">
    <source>
        <dbReference type="SAM" id="MobiDB-lite"/>
    </source>
</evidence>
<evidence type="ECO:0000313" key="6">
    <source>
        <dbReference type="Proteomes" id="UP000281098"/>
    </source>
</evidence>
<dbReference type="EMBL" id="QTPM01000086">
    <property type="protein sequence ID" value="RQY79579.1"/>
    <property type="molecule type" value="Genomic_DNA"/>
</dbReference>
<evidence type="ECO:0000313" key="5">
    <source>
        <dbReference type="Proteomes" id="UP000068603"/>
    </source>
</evidence>
<dbReference type="AlphaFoldDB" id="A0A119C8V8"/>
<comment type="caution">
    <text evidence="3">The sequence shown here is derived from an EMBL/GenBank/DDBJ whole genome shotgun (WGS) entry which is preliminary data.</text>
</comment>
<reference evidence="2 7" key="3">
    <citation type="submission" date="2019-09" db="EMBL/GenBank/DDBJ databases">
        <title>Draft genome sequences of 48 bacterial type strains from the CCUG.</title>
        <authorList>
            <person name="Tunovic T."/>
            <person name="Pineiro-Iglesias B."/>
            <person name="Unosson C."/>
            <person name="Inganas E."/>
            <person name="Ohlen M."/>
            <person name="Cardew S."/>
            <person name="Jensie-Markopoulos S."/>
            <person name="Salva-Serra F."/>
            <person name="Jaen-Luchoro D."/>
            <person name="Karlsson R."/>
            <person name="Svensson-Stadler L."/>
            <person name="Chun J."/>
            <person name="Moore E."/>
        </authorList>
    </citation>
    <scope>NUCLEOTIDE SEQUENCE [LARGE SCALE GENOMIC DNA]</scope>
    <source>
        <strain evidence="2 7">CCUG 65686</strain>
    </source>
</reference>
<dbReference type="EMBL" id="VZOK01000002">
    <property type="protein sequence ID" value="KAB0641156.1"/>
    <property type="molecule type" value="Genomic_DNA"/>
</dbReference>
<reference evidence="3 5" key="1">
    <citation type="submission" date="2015-11" db="EMBL/GenBank/DDBJ databases">
        <title>Expanding the genomic diversity of Burkholderia species for the development of highly accurate diagnostics.</title>
        <authorList>
            <person name="Sahl J."/>
            <person name="Keim P."/>
            <person name="Wagner D."/>
        </authorList>
    </citation>
    <scope>NUCLEOTIDE SEQUENCE [LARGE SCALE GENOMIC DNA]</scope>
    <source>
        <strain evidence="3 5">MSMB1960WGS</strain>
    </source>
</reference>
<organism evidence="3">
    <name type="scientific">Burkholderia stagnalis</name>
    <dbReference type="NCBI Taxonomy" id="1503054"/>
    <lineage>
        <taxon>Bacteria</taxon>
        <taxon>Pseudomonadati</taxon>
        <taxon>Pseudomonadota</taxon>
        <taxon>Betaproteobacteria</taxon>
        <taxon>Burkholderiales</taxon>
        <taxon>Burkholderiaceae</taxon>
        <taxon>Burkholderia</taxon>
        <taxon>Burkholderia cepacia complex</taxon>
    </lineage>
</organism>
<dbReference type="STRING" id="1503054.WT74_24660"/>
<proteinExistence type="predicted"/>
<name>A0A119C8V8_9BURK</name>
<keyword evidence="6" id="KW-1185">Reference proteome</keyword>
<protein>
    <submittedName>
        <fullName evidence="3">Uncharacterized protein</fullName>
    </submittedName>
</protein>
<accession>A0A119C8V8</accession>
<feature type="compositionally biased region" description="Basic and acidic residues" evidence="1">
    <location>
        <begin position="40"/>
        <end position="57"/>
    </location>
</feature>
<sequence length="81" mass="9092">MEQVLARWLHRPEPTMPDIDSDDPDPLDDDLPPDPTRPYRYPEGDRPGHPPPRREPPGGKPPVHAARAPRAGAMTCRGGWR</sequence>
<dbReference type="Proteomes" id="UP000281098">
    <property type="component" value="Unassembled WGS sequence"/>
</dbReference>
<feature type="compositionally biased region" description="Acidic residues" evidence="1">
    <location>
        <begin position="19"/>
        <end position="32"/>
    </location>
</feature>
<feature type="region of interest" description="Disordered" evidence="1">
    <location>
        <begin position="1"/>
        <end position="81"/>
    </location>
</feature>
<evidence type="ECO:0000313" key="3">
    <source>
        <dbReference type="EMBL" id="KWA58873.1"/>
    </source>
</evidence>
<dbReference type="Proteomes" id="UP000473470">
    <property type="component" value="Unassembled WGS sequence"/>
</dbReference>
<reference evidence="4 6" key="2">
    <citation type="submission" date="2018-08" db="EMBL/GenBank/DDBJ databases">
        <title>Comparative analysis of Burkholderia isolates from Puerto Rico.</title>
        <authorList>
            <person name="Hall C."/>
            <person name="Sahl J."/>
            <person name="Wagner D."/>
        </authorList>
    </citation>
    <scope>NUCLEOTIDE SEQUENCE [LARGE SCALE GENOMIC DNA]</scope>
    <source>
        <strain evidence="4 6">Bp8966</strain>
    </source>
</reference>
<dbReference type="RefSeq" id="WP_059884228.1">
    <property type="nucleotide sequence ID" value="NZ_CABVPM010000164.1"/>
</dbReference>
<dbReference type="Proteomes" id="UP000068603">
    <property type="component" value="Unassembled WGS sequence"/>
</dbReference>